<dbReference type="Gene3D" id="3.40.50.1820">
    <property type="entry name" value="alpha/beta hydrolase"/>
    <property type="match status" value="1"/>
</dbReference>
<evidence type="ECO:0000313" key="4">
    <source>
        <dbReference type="EMBL" id="WOC12429.1"/>
    </source>
</evidence>
<evidence type="ECO:0000259" key="3">
    <source>
        <dbReference type="Pfam" id="PF20434"/>
    </source>
</evidence>
<feature type="domain" description="BD-FAE-like" evidence="3">
    <location>
        <begin position="80"/>
        <end position="273"/>
    </location>
</feature>
<feature type="signal peptide" evidence="2">
    <location>
        <begin position="1"/>
        <end position="26"/>
    </location>
</feature>
<keyword evidence="2" id="KW-0732">Signal</keyword>
<dbReference type="AlphaFoldDB" id="A0AA97CWG4"/>
<protein>
    <recommendedName>
        <fullName evidence="3">BD-FAE-like domain-containing protein</fullName>
    </recommendedName>
</protein>
<reference evidence="4" key="1">
    <citation type="submission" date="2023-06" db="EMBL/GenBank/DDBJ databases">
        <title>Gordonia sp. nov. and Pseudochrobactrum sp. nov., two species isolated from the burying beetle Nicrophorus vespilloides.</title>
        <authorList>
            <person name="Poehlein A."/>
            <person name="Guzman J."/>
            <person name="Daniel R."/>
            <person name="Vilcinskas A."/>
        </authorList>
    </citation>
    <scope>NUCLEOTIDE SEQUENCE</scope>
    <source>
        <strain evidence="4">MP11Mi</strain>
    </source>
</reference>
<dbReference type="SUPFAM" id="SSF53474">
    <property type="entry name" value="alpha/beta-Hydrolases"/>
    <property type="match status" value="1"/>
</dbReference>
<feature type="chain" id="PRO_5041666408" description="BD-FAE-like domain-containing protein" evidence="2">
    <location>
        <begin position="27"/>
        <end position="325"/>
    </location>
</feature>
<gene>
    <name evidence="4" type="ORF">MP11Mi_15150</name>
</gene>
<name>A0AA97CWG4_9ACTN</name>
<evidence type="ECO:0000256" key="1">
    <source>
        <dbReference type="ARBA" id="ARBA00022801"/>
    </source>
</evidence>
<dbReference type="InterPro" id="IPR049492">
    <property type="entry name" value="BD-FAE-like_dom"/>
</dbReference>
<dbReference type="PANTHER" id="PTHR48081">
    <property type="entry name" value="AB HYDROLASE SUPERFAMILY PROTEIN C4A8.06C"/>
    <property type="match status" value="1"/>
</dbReference>
<dbReference type="InterPro" id="IPR050300">
    <property type="entry name" value="GDXG_lipolytic_enzyme"/>
</dbReference>
<proteinExistence type="predicted"/>
<organism evidence="4">
    <name type="scientific">Gordonia sp. MP11Mi</name>
    <dbReference type="NCBI Taxonomy" id="3022769"/>
    <lineage>
        <taxon>Bacteria</taxon>
        <taxon>Bacillati</taxon>
        <taxon>Actinomycetota</taxon>
        <taxon>Actinomycetes</taxon>
        <taxon>Mycobacteriales</taxon>
        <taxon>Gordoniaceae</taxon>
        <taxon>Gordonia</taxon>
    </lineage>
</organism>
<dbReference type="PROSITE" id="PS51257">
    <property type="entry name" value="PROKAR_LIPOPROTEIN"/>
    <property type="match status" value="1"/>
</dbReference>
<dbReference type="InterPro" id="IPR029058">
    <property type="entry name" value="AB_hydrolase_fold"/>
</dbReference>
<dbReference type="RefSeq" id="WP_420041661.1">
    <property type="nucleotide sequence ID" value="NZ_CP128986.1"/>
</dbReference>
<dbReference type="GO" id="GO:0016787">
    <property type="term" value="F:hydrolase activity"/>
    <property type="evidence" value="ECO:0007669"/>
    <property type="project" value="UniProtKB-KW"/>
</dbReference>
<dbReference type="EMBL" id="CP128986">
    <property type="protein sequence ID" value="WOC12429.1"/>
    <property type="molecule type" value="Genomic_DNA"/>
</dbReference>
<accession>A0AA97CWG4</accession>
<evidence type="ECO:0000256" key="2">
    <source>
        <dbReference type="SAM" id="SignalP"/>
    </source>
</evidence>
<dbReference type="Pfam" id="PF20434">
    <property type="entry name" value="BD-FAE"/>
    <property type="match status" value="1"/>
</dbReference>
<sequence>MRTRTAGRLLTALTVAIALVVTSCGASDDASSDATPAEPADRGAAARALANVESSSEVTVDRYLYPTTTGDRDDRQNWADVYLPPGDHEPNTVPLVVLIHGGGWESKLGADVFVSLSRRLAERGLAVYNLEYRRVGSGGGWPTTFKDVAAALDFVPNVQAALPEISMDDAVVAGHSAGGQLAMWSGTRHNLEDDEIGAEPVFRPTYVISLAGTLDLRRAALNGNSRARSVMGGMPSEVPDHYASVSPIENIDPDVPIIAMTGTADTTVPPSMAANYVKAVEKAGGRGALVRFPGVNHNQIVARDSATFPQIIETISRAAHNAHRD</sequence>
<keyword evidence="1" id="KW-0378">Hydrolase</keyword>